<dbReference type="PANTHER" id="PTHR15060:SF0">
    <property type="entry name" value="INTERLEUKIN-15 RECEPTOR SUBUNIT ALPHA"/>
    <property type="match status" value="1"/>
</dbReference>
<dbReference type="Bgee" id="ENSAMXG00000035400">
    <property type="expression patterns" value="Expressed in pharyngeal gill and 13 other cell types or tissues"/>
</dbReference>
<sequence length="223" mass="24215">MTGVCVFPKICVNHRQADPVLVFLDMRASSLLLLTFIFTAAEYPLHIFGVNGKCEEPKQGNNYGNIPDNISYEENSKFRMPCVEGYLRKAGTSNLFRCQTNNTHGQLEWNNWPPLNCTPDPRKQRSTTDDPTTGPGKGDRLSSKAVGGIAAGTVLLLIVVAGSAAGIFILCRRQDVSSTAVEMRLPPGSDQPLLDTHTATLLTSCPDSAQNPKTDPLIVVQQA</sequence>
<dbReference type="GeneTree" id="ENSGT00990000209973"/>
<comment type="caution">
    <text evidence="2">Lacks conserved residue(s) required for the propagation of feature annotation.</text>
</comment>
<dbReference type="Proteomes" id="UP000018467">
    <property type="component" value="Unassembled WGS sequence"/>
</dbReference>
<evidence type="ECO:0000259" key="5">
    <source>
        <dbReference type="PROSITE" id="PS50923"/>
    </source>
</evidence>
<feature type="region of interest" description="Disordered" evidence="3">
    <location>
        <begin position="109"/>
        <end position="143"/>
    </location>
</feature>
<keyword evidence="4" id="KW-1133">Transmembrane helix</keyword>
<reference evidence="6" key="4">
    <citation type="submission" date="2025-09" db="UniProtKB">
        <authorList>
            <consortium name="Ensembl"/>
        </authorList>
    </citation>
    <scope>IDENTIFICATION</scope>
</reference>
<keyword evidence="4" id="KW-0472">Membrane</keyword>
<evidence type="ECO:0000256" key="3">
    <source>
        <dbReference type="SAM" id="MobiDB-lite"/>
    </source>
</evidence>
<evidence type="ECO:0000256" key="4">
    <source>
        <dbReference type="SAM" id="Phobius"/>
    </source>
</evidence>
<accession>A0A3B1IDS0</accession>
<dbReference type="InterPro" id="IPR042372">
    <property type="entry name" value="IL15RA"/>
</dbReference>
<proteinExistence type="predicted"/>
<reference evidence="6" key="3">
    <citation type="submission" date="2025-08" db="UniProtKB">
        <authorList>
            <consortium name="Ensembl"/>
        </authorList>
    </citation>
    <scope>IDENTIFICATION</scope>
</reference>
<keyword evidence="2" id="KW-0768">Sushi</keyword>
<feature type="transmembrane region" description="Helical" evidence="4">
    <location>
        <begin position="145"/>
        <end position="170"/>
    </location>
</feature>
<dbReference type="InterPro" id="IPR035976">
    <property type="entry name" value="Sushi/SCR/CCP_sf"/>
</dbReference>
<dbReference type="SUPFAM" id="SSF57535">
    <property type="entry name" value="Complement control module/SCR domain"/>
    <property type="match status" value="1"/>
</dbReference>
<keyword evidence="7" id="KW-1185">Reference proteome</keyword>
<keyword evidence="1" id="KW-1015">Disulfide bond</keyword>
<dbReference type="PROSITE" id="PS50923">
    <property type="entry name" value="SUSHI"/>
    <property type="match status" value="1"/>
</dbReference>
<name>A0A3B1IDS0_ASTMX</name>
<keyword evidence="4" id="KW-0812">Transmembrane</keyword>
<dbReference type="GO" id="GO:0042010">
    <property type="term" value="F:interleukin-15 receptor activity"/>
    <property type="evidence" value="ECO:0007669"/>
    <property type="project" value="InterPro"/>
</dbReference>
<dbReference type="InterPro" id="IPR000436">
    <property type="entry name" value="Sushi_SCR_CCP_dom"/>
</dbReference>
<dbReference type="PANTHER" id="PTHR15060">
    <property type="entry name" value="INTERLEUKIN-15 RECEPTOR SUBUNIT ALPHA"/>
    <property type="match status" value="1"/>
</dbReference>
<evidence type="ECO:0000313" key="7">
    <source>
        <dbReference type="Proteomes" id="UP000018467"/>
    </source>
</evidence>
<dbReference type="AlphaFoldDB" id="A0A3B1IDS0"/>
<evidence type="ECO:0000313" key="6">
    <source>
        <dbReference type="Ensembl" id="ENSAMXP00000028057.1"/>
    </source>
</evidence>
<dbReference type="Ensembl" id="ENSAMXT00000030047.1">
    <property type="protein sequence ID" value="ENSAMXP00000028057.1"/>
    <property type="gene ID" value="ENSAMXG00000035400.1"/>
</dbReference>
<reference evidence="7" key="2">
    <citation type="journal article" date="2014" name="Nat. Commun.">
        <title>The cavefish genome reveals candidate genes for eye loss.</title>
        <authorList>
            <person name="McGaugh S.E."/>
            <person name="Gross J.B."/>
            <person name="Aken B."/>
            <person name="Blin M."/>
            <person name="Borowsky R."/>
            <person name="Chalopin D."/>
            <person name="Hinaux H."/>
            <person name="Jeffery W.R."/>
            <person name="Keene A."/>
            <person name="Ma L."/>
            <person name="Minx P."/>
            <person name="Murphy D."/>
            <person name="O'Quin K.E."/>
            <person name="Retaux S."/>
            <person name="Rohner N."/>
            <person name="Searle S.M."/>
            <person name="Stahl B.A."/>
            <person name="Tabin C."/>
            <person name="Volff J.N."/>
            <person name="Yoshizawa M."/>
            <person name="Warren W.C."/>
        </authorList>
    </citation>
    <scope>NUCLEOTIDE SEQUENCE [LARGE SCALE GENOMIC DNA]</scope>
    <source>
        <strain evidence="7">female</strain>
    </source>
</reference>
<evidence type="ECO:0000256" key="1">
    <source>
        <dbReference type="ARBA" id="ARBA00023157"/>
    </source>
</evidence>
<evidence type="ECO:0000256" key="2">
    <source>
        <dbReference type="PROSITE-ProRule" id="PRU00302"/>
    </source>
</evidence>
<reference evidence="7" key="1">
    <citation type="submission" date="2013-03" db="EMBL/GenBank/DDBJ databases">
        <authorList>
            <person name="Jeffery W."/>
            <person name="Warren W."/>
            <person name="Wilson R.K."/>
        </authorList>
    </citation>
    <scope>NUCLEOTIDE SEQUENCE</scope>
    <source>
        <strain evidence="7">female</strain>
    </source>
</reference>
<protein>
    <submittedName>
        <fullName evidence="6">Serine-rich adhesin for platelets-like</fullName>
    </submittedName>
</protein>
<feature type="domain" description="Sushi" evidence="5">
    <location>
        <begin position="52"/>
        <end position="119"/>
    </location>
</feature>
<dbReference type="Gene3D" id="2.20.28.230">
    <property type="match status" value="1"/>
</dbReference>
<organism evidence="6 7">
    <name type="scientific">Astyanax mexicanus</name>
    <name type="common">Blind cave fish</name>
    <name type="synonym">Astyanax fasciatus mexicanus</name>
    <dbReference type="NCBI Taxonomy" id="7994"/>
    <lineage>
        <taxon>Eukaryota</taxon>
        <taxon>Metazoa</taxon>
        <taxon>Chordata</taxon>
        <taxon>Craniata</taxon>
        <taxon>Vertebrata</taxon>
        <taxon>Euteleostomi</taxon>
        <taxon>Actinopterygii</taxon>
        <taxon>Neopterygii</taxon>
        <taxon>Teleostei</taxon>
        <taxon>Ostariophysi</taxon>
        <taxon>Characiformes</taxon>
        <taxon>Characoidei</taxon>
        <taxon>Acestrorhamphidae</taxon>
        <taxon>Acestrorhamphinae</taxon>
        <taxon>Astyanax</taxon>
    </lineage>
</organism>